<keyword evidence="2" id="KW-1185">Reference proteome</keyword>
<protein>
    <submittedName>
        <fullName evidence="1">Pyruvate ferredoxin oxidoreductase</fullName>
    </submittedName>
</protein>
<dbReference type="RefSeq" id="WP_150925239.1">
    <property type="nucleotide sequence ID" value="NZ_CP044232.1"/>
</dbReference>
<proteinExistence type="predicted"/>
<keyword evidence="1" id="KW-0670">Pyruvate</keyword>
<reference evidence="2" key="1">
    <citation type="submission" date="2019-09" db="EMBL/GenBank/DDBJ databases">
        <title>Mumia zhuanghuii sp. nov. isolated from the intestinal contents of plateau pika (Ochotona curzoniae) in the Qinghai-Tibet plateau of China.</title>
        <authorList>
            <person name="Tian Z."/>
        </authorList>
    </citation>
    <scope>NUCLEOTIDE SEQUENCE [LARGE SCALE GENOMIC DNA]</scope>
    <source>
        <strain evidence="2">L-031</strain>
    </source>
</reference>
<evidence type="ECO:0000313" key="1">
    <source>
        <dbReference type="EMBL" id="QEW03718.1"/>
    </source>
</evidence>
<accession>A0A5J6L582</accession>
<sequence length="67" mass="6652">MPPPPSGSRATAWRIAAQNDWADTALAVASLQADALITADPALAAAAAGIVRVADIGELITPDGTSV</sequence>
<evidence type="ECO:0000313" key="2">
    <source>
        <dbReference type="Proteomes" id="UP000325516"/>
    </source>
</evidence>
<dbReference type="KEGG" id="mlz:F6J85_11860"/>
<name>A0A5J6L582_9MICO</name>
<dbReference type="Proteomes" id="UP000325516">
    <property type="component" value="Chromosome"/>
</dbReference>
<gene>
    <name evidence="1" type="ORF">F6J85_11860</name>
</gene>
<dbReference type="AlphaFoldDB" id="A0A5J6L582"/>
<organism evidence="1 2">
    <name type="scientific">Microbacterium lushaniae</name>
    <dbReference type="NCBI Taxonomy" id="2614639"/>
    <lineage>
        <taxon>Bacteria</taxon>
        <taxon>Bacillati</taxon>
        <taxon>Actinomycetota</taxon>
        <taxon>Actinomycetes</taxon>
        <taxon>Micrococcales</taxon>
        <taxon>Microbacteriaceae</taxon>
        <taxon>Microbacterium</taxon>
    </lineage>
</organism>
<dbReference type="EMBL" id="CP044232">
    <property type="protein sequence ID" value="QEW03718.1"/>
    <property type="molecule type" value="Genomic_DNA"/>
</dbReference>